<dbReference type="Gene3D" id="3.40.50.2000">
    <property type="entry name" value="Glycogen Phosphorylase B"/>
    <property type="match status" value="2"/>
</dbReference>
<dbReference type="SUPFAM" id="SSF53756">
    <property type="entry name" value="UDP-Glycosyltransferase/glycogen phosphorylase"/>
    <property type="match status" value="1"/>
</dbReference>
<dbReference type="Pfam" id="PF13439">
    <property type="entry name" value="Glyco_transf_4"/>
    <property type="match status" value="1"/>
</dbReference>
<dbReference type="Pfam" id="PF00534">
    <property type="entry name" value="Glycos_transf_1"/>
    <property type="match status" value="1"/>
</dbReference>
<accession>A0ABU7LCL7</accession>
<name>A0ABU7LCL7_9NOCA</name>
<dbReference type="RefSeq" id="WP_330134539.1">
    <property type="nucleotide sequence ID" value="NZ_JAUTXY010000008.1"/>
</dbReference>
<dbReference type="InterPro" id="IPR028098">
    <property type="entry name" value="Glyco_trans_4-like_N"/>
</dbReference>
<gene>
    <name evidence="5" type="ORF">Q7514_17345</name>
</gene>
<evidence type="ECO:0000256" key="1">
    <source>
        <dbReference type="ARBA" id="ARBA00022676"/>
    </source>
</evidence>
<dbReference type="Proteomes" id="UP001336020">
    <property type="component" value="Unassembled WGS sequence"/>
</dbReference>
<proteinExistence type="predicted"/>
<evidence type="ECO:0000256" key="2">
    <source>
        <dbReference type="ARBA" id="ARBA00022679"/>
    </source>
</evidence>
<dbReference type="InterPro" id="IPR001296">
    <property type="entry name" value="Glyco_trans_1"/>
</dbReference>
<keyword evidence="1 5" id="KW-0328">Glycosyltransferase</keyword>
<evidence type="ECO:0000259" key="4">
    <source>
        <dbReference type="Pfam" id="PF13439"/>
    </source>
</evidence>
<feature type="domain" description="Glycosyltransferase subfamily 4-like N-terminal" evidence="4">
    <location>
        <begin position="26"/>
        <end position="197"/>
    </location>
</feature>
<reference evidence="5 6" key="1">
    <citation type="submission" date="2023-07" db="EMBL/GenBank/DDBJ databases">
        <authorList>
            <person name="Girao M."/>
            <person name="Carvalho M.F."/>
        </authorList>
    </citation>
    <scope>NUCLEOTIDE SEQUENCE [LARGE SCALE GENOMIC DNA]</scope>
    <source>
        <strain evidence="5 6">YIM65754</strain>
    </source>
</reference>
<feature type="domain" description="Glycosyl transferase family 1" evidence="3">
    <location>
        <begin position="211"/>
        <end position="370"/>
    </location>
</feature>
<dbReference type="PANTHER" id="PTHR12526">
    <property type="entry name" value="GLYCOSYLTRANSFERASE"/>
    <property type="match status" value="1"/>
</dbReference>
<organism evidence="5 6">
    <name type="scientific">Rhodococcus artemisiae</name>
    <dbReference type="NCBI Taxonomy" id="714159"/>
    <lineage>
        <taxon>Bacteria</taxon>
        <taxon>Bacillati</taxon>
        <taxon>Actinomycetota</taxon>
        <taxon>Actinomycetes</taxon>
        <taxon>Mycobacteriales</taxon>
        <taxon>Nocardiaceae</taxon>
        <taxon>Rhodococcus</taxon>
    </lineage>
</organism>
<dbReference type="GO" id="GO:0016757">
    <property type="term" value="F:glycosyltransferase activity"/>
    <property type="evidence" value="ECO:0007669"/>
    <property type="project" value="UniProtKB-KW"/>
</dbReference>
<dbReference type="EMBL" id="JAUTXY010000008">
    <property type="protein sequence ID" value="MEE2059286.1"/>
    <property type="molecule type" value="Genomic_DNA"/>
</dbReference>
<dbReference type="EC" id="2.4.-.-" evidence="5"/>
<evidence type="ECO:0000313" key="5">
    <source>
        <dbReference type="EMBL" id="MEE2059286.1"/>
    </source>
</evidence>
<sequence length="412" mass="44352">MHIAMVSEGASPLGALGDCHAGARSVHIAELSAALTRAGHRVVVYTRCDGPDLPERVRTAANYEVVHVPAGPPEQLPEDELLTFTGVFGSFLRSEWSRERPDIAHAHFWMSGIATQLAARQLGIPTVQTFHTLGAVERRHQSSTDATRSDRIRLEELVARGATRVVAACTDEVSELARMGLPRARTSVVPCGVDVNRFEPVGPTLLPRRAKYRIVAIGKLVPRMGFDVTVEALSALPDTELVVAGGPPDGGTSDGPEASRLADVARRCGVYDRVRMPGRIAHSQVPALLRSADIVVSNPWYEPFGVVPLEAMACGRPVIASAVGGVLDIVVDGVTGDLVPPRSPEALAKAARQLLGDPTTRDTYGIAGRDRAVARYSWDRAAADTIRAYERCIPLPREEAPSRVRTSRVRTQ</sequence>
<keyword evidence="2 5" id="KW-0808">Transferase</keyword>
<evidence type="ECO:0000313" key="6">
    <source>
        <dbReference type="Proteomes" id="UP001336020"/>
    </source>
</evidence>
<keyword evidence="6" id="KW-1185">Reference proteome</keyword>
<comment type="caution">
    <text evidence="5">The sequence shown here is derived from an EMBL/GenBank/DDBJ whole genome shotgun (WGS) entry which is preliminary data.</text>
</comment>
<dbReference type="PANTHER" id="PTHR12526:SF635">
    <property type="entry name" value="GLYCOSYL TRANSFERASE GROUP 1"/>
    <property type="match status" value="1"/>
</dbReference>
<evidence type="ECO:0000259" key="3">
    <source>
        <dbReference type="Pfam" id="PF00534"/>
    </source>
</evidence>
<protein>
    <submittedName>
        <fullName evidence="5">Glycosyltransferase</fullName>
        <ecNumber evidence="5">2.4.-.-</ecNumber>
    </submittedName>
</protein>